<reference evidence="3" key="2">
    <citation type="journal article" date="2021" name="PeerJ">
        <title>Extensive microbial diversity within the chicken gut microbiome revealed by metagenomics and culture.</title>
        <authorList>
            <person name="Gilroy R."/>
            <person name="Ravi A."/>
            <person name="Getino M."/>
            <person name="Pursley I."/>
            <person name="Horton D.L."/>
            <person name="Alikhan N.F."/>
            <person name="Baker D."/>
            <person name="Gharbi K."/>
            <person name="Hall N."/>
            <person name="Watson M."/>
            <person name="Adriaenssens E.M."/>
            <person name="Foster-Nyarko E."/>
            <person name="Jarju S."/>
            <person name="Secka A."/>
            <person name="Antonio M."/>
            <person name="Oren A."/>
            <person name="Chaudhuri R.R."/>
            <person name="La Ragione R."/>
            <person name="Hildebrand F."/>
            <person name="Pallen M.J."/>
        </authorList>
    </citation>
    <scope>NUCLEOTIDE SEQUENCE</scope>
    <source>
        <strain evidence="3">2889</strain>
    </source>
</reference>
<evidence type="ECO:0000259" key="2">
    <source>
        <dbReference type="Pfam" id="PF18962"/>
    </source>
</evidence>
<keyword evidence="1" id="KW-0732">Signal</keyword>
<feature type="chain" id="PRO_5039292228" evidence="1">
    <location>
        <begin position="20"/>
        <end position="458"/>
    </location>
</feature>
<gene>
    <name evidence="3" type="ORF">IAB08_01950</name>
</gene>
<proteinExistence type="predicted"/>
<feature type="domain" description="Secretion system C-terminal sorting" evidence="2">
    <location>
        <begin position="390"/>
        <end position="457"/>
    </location>
</feature>
<dbReference type="EMBL" id="JADIMZ010000028">
    <property type="protein sequence ID" value="MBO8432042.1"/>
    <property type="molecule type" value="Genomic_DNA"/>
</dbReference>
<evidence type="ECO:0000313" key="3">
    <source>
        <dbReference type="EMBL" id="MBO8432042.1"/>
    </source>
</evidence>
<accession>A0A9D9DRU8</accession>
<dbReference type="InterPro" id="IPR026444">
    <property type="entry name" value="Secre_tail"/>
</dbReference>
<evidence type="ECO:0000313" key="4">
    <source>
        <dbReference type="Proteomes" id="UP000823612"/>
    </source>
</evidence>
<feature type="signal peptide" evidence="1">
    <location>
        <begin position="1"/>
        <end position="19"/>
    </location>
</feature>
<dbReference type="Pfam" id="PF18962">
    <property type="entry name" value="Por_Secre_tail"/>
    <property type="match status" value="1"/>
</dbReference>
<evidence type="ECO:0000256" key="1">
    <source>
        <dbReference type="SAM" id="SignalP"/>
    </source>
</evidence>
<name>A0A9D9DRU8_9BACT</name>
<reference evidence="3" key="1">
    <citation type="submission" date="2020-10" db="EMBL/GenBank/DDBJ databases">
        <authorList>
            <person name="Gilroy R."/>
        </authorList>
    </citation>
    <scope>NUCLEOTIDE SEQUENCE</scope>
    <source>
        <strain evidence="3">2889</strain>
    </source>
</reference>
<sequence length="458" mass="50557">MKKVFAFICAMGIAAGASAQVKVSKTVAASNVAGMESVAINKEEAPLFKVKAMNAAKPSDLVYDTLGVYAWYSPEAEWGYTWFNYRFGPQVTAENLLSGHETIRFLYGSFMLPYNLGSGELGYYFPVGAGSWYADAAMYDVTESFIVGAATSLVTFPRVAELNKGQSMPFWFKVYDQNQISEQQVLTDHNALAGEAAARYTDVTYPTDPDVFHITDTAWIAEMPLFRDEATGEVLGAGDTMIWSSFNERIPVGDEFCLSVLFPSQDLQRDTNWNVTMSLDISAGPVTAEWPRAVYGVMRFPGQHHWRTSLVDNPDQNNPDDWGYPEERLEGFIADESMQPNKKAAVFSMAAFNMFSDGAIEYEPYMLVVTCSEYVSNSPNTVDRYVQVAPVPAVDYVNITSSKNINRVEIYSLGGGLVKKQVVSGNEVTVNVSGLNSGMYIAKVYTESGVATKRIVVR</sequence>
<protein>
    <submittedName>
        <fullName evidence="3">T9SS type A sorting domain-containing protein</fullName>
    </submittedName>
</protein>
<organism evidence="3 4">
    <name type="scientific">Candidatus Pullibacteroides excrementavium</name>
    <dbReference type="NCBI Taxonomy" id="2840905"/>
    <lineage>
        <taxon>Bacteria</taxon>
        <taxon>Pseudomonadati</taxon>
        <taxon>Bacteroidota</taxon>
        <taxon>Bacteroidia</taxon>
        <taxon>Bacteroidales</taxon>
        <taxon>Candidatus Pullibacteroides</taxon>
    </lineage>
</organism>
<dbReference type="Proteomes" id="UP000823612">
    <property type="component" value="Unassembled WGS sequence"/>
</dbReference>
<dbReference type="AlphaFoldDB" id="A0A9D9DRU8"/>
<comment type="caution">
    <text evidence="3">The sequence shown here is derived from an EMBL/GenBank/DDBJ whole genome shotgun (WGS) entry which is preliminary data.</text>
</comment>
<dbReference type="NCBIfam" id="TIGR04183">
    <property type="entry name" value="Por_Secre_tail"/>
    <property type="match status" value="1"/>
</dbReference>